<feature type="domain" description="HPt" evidence="15">
    <location>
        <begin position="1"/>
        <end position="101"/>
    </location>
</feature>
<dbReference type="Pfam" id="PF02895">
    <property type="entry name" value="H-kinase_dim"/>
    <property type="match status" value="1"/>
</dbReference>
<evidence type="ECO:0000256" key="2">
    <source>
        <dbReference type="ARBA" id="ARBA00012438"/>
    </source>
</evidence>
<dbReference type="EC" id="2.7.13.3" evidence="2"/>
<keyword evidence="9" id="KW-0067">ATP-binding</keyword>
<dbReference type="InterPro" id="IPR004358">
    <property type="entry name" value="Sig_transdc_His_kin-like_C"/>
</dbReference>
<dbReference type="Gene3D" id="3.30.565.10">
    <property type="entry name" value="Histidine kinase-like ATPase, C-terminal domain"/>
    <property type="match status" value="1"/>
</dbReference>
<feature type="domain" description="CheW-like" evidence="14">
    <location>
        <begin position="592"/>
        <end position="728"/>
    </location>
</feature>
<evidence type="ECO:0000256" key="4">
    <source>
        <dbReference type="ARBA" id="ARBA00022500"/>
    </source>
</evidence>
<evidence type="ECO:0000313" key="17">
    <source>
        <dbReference type="Proteomes" id="UP000254537"/>
    </source>
</evidence>
<dbReference type="SMART" id="SM01231">
    <property type="entry name" value="H-kinase_dim"/>
    <property type="match status" value="1"/>
</dbReference>
<evidence type="ECO:0000256" key="6">
    <source>
        <dbReference type="ARBA" id="ARBA00022679"/>
    </source>
</evidence>
<evidence type="ECO:0000256" key="8">
    <source>
        <dbReference type="ARBA" id="ARBA00022777"/>
    </source>
</evidence>
<dbReference type="Pfam" id="PF01584">
    <property type="entry name" value="CheW"/>
    <property type="match status" value="1"/>
</dbReference>
<dbReference type="PROSITE" id="PS50109">
    <property type="entry name" value="HIS_KIN"/>
    <property type="match status" value="1"/>
</dbReference>
<dbReference type="SUPFAM" id="SSF50341">
    <property type="entry name" value="CheW-like"/>
    <property type="match status" value="1"/>
</dbReference>
<dbReference type="CDD" id="cd00731">
    <property type="entry name" value="CheA_reg"/>
    <property type="match status" value="1"/>
</dbReference>
<dbReference type="PANTHER" id="PTHR43395:SF10">
    <property type="entry name" value="CHEMOTAXIS PROTEIN CHEA"/>
    <property type="match status" value="1"/>
</dbReference>
<dbReference type="GO" id="GO:0005737">
    <property type="term" value="C:cytoplasm"/>
    <property type="evidence" value="ECO:0007669"/>
    <property type="project" value="InterPro"/>
</dbReference>
<evidence type="ECO:0000259" key="15">
    <source>
        <dbReference type="PROSITE" id="PS50894"/>
    </source>
</evidence>
<dbReference type="InterPro" id="IPR004105">
    <property type="entry name" value="CheA-like_dim"/>
</dbReference>
<evidence type="ECO:0000256" key="12">
    <source>
        <dbReference type="PROSITE-ProRule" id="PRU00110"/>
    </source>
</evidence>
<dbReference type="Proteomes" id="UP000254537">
    <property type="component" value="Chromosome"/>
</dbReference>
<organism evidence="16 17">
    <name type="scientific">Crenobacter cavernae</name>
    <dbReference type="NCBI Taxonomy" id="2290923"/>
    <lineage>
        <taxon>Bacteria</taxon>
        <taxon>Pseudomonadati</taxon>
        <taxon>Pseudomonadota</taxon>
        <taxon>Betaproteobacteria</taxon>
        <taxon>Neisseriales</taxon>
        <taxon>Neisseriaceae</taxon>
        <taxon>Crenobacter</taxon>
    </lineage>
</organism>
<dbReference type="SMART" id="SM00260">
    <property type="entry name" value="CheW"/>
    <property type="match status" value="1"/>
</dbReference>
<name>A0A345Y6X0_9NEIS</name>
<dbReference type="SUPFAM" id="SSF55874">
    <property type="entry name" value="ATPase domain of HSP90 chaperone/DNA topoisomerase II/histidine kinase"/>
    <property type="match status" value="1"/>
</dbReference>
<dbReference type="RefSeq" id="WP_115433604.1">
    <property type="nucleotide sequence ID" value="NZ_CP031337.1"/>
</dbReference>
<dbReference type="GO" id="GO:0005524">
    <property type="term" value="F:ATP binding"/>
    <property type="evidence" value="ECO:0007669"/>
    <property type="project" value="UniProtKB-KW"/>
</dbReference>
<reference evidence="16 17" key="1">
    <citation type="submission" date="2018-07" db="EMBL/GenBank/DDBJ databases">
        <title>Crenobacter cavernae sp. nov., isolated from a karst cave.</title>
        <authorList>
            <person name="Zhu H."/>
        </authorList>
    </citation>
    <scope>NUCLEOTIDE SEQUENCE [LARGE SCALE GENOMIC DNA]</scope>
    <source>
        <strain evidence="16 17">K1W11S-77</strain>
    </source>
</reference>
<evidence type="ECO:0000259" key="14">
    <source>
        <dbReference type="PROSITE" id="PS50851"/>
    </source>
</evidence>
<evidence type="ECO:0000256" key="10">
    <source>
        <dbReference type="ARBA" id="ARBA00023012"/>
    </source>
</evidence>
<dbReference type="GO" id="GO:0000155">
    <property type="term" value="F:phosphorelay sensor kinase activity"/>
    <property type="evidence" value="ECO:0007669"/>
    <property type="project" value="InterPro"/>
</dbReference>
<dbReference type="Pfam" id="PF01627">
    <property type="entry name" value="Hpt"/>
    <property type="match status" value="1"/>
</dbReference>
<dbReference type="InterPro" id="IPR003594">
    <property type="entry name" value="HATPase_dom"/>
</dbReference>
<dbReference type="InterPro" id="IPR036641">
    <property type="entry name" value="HPT_dom_sf"/>
</dbReference>
<protein>
    <recommendedName>
        <fullName evidence="3">Chemotaxis protein CheA</fullName>
        <ecNumber evidence="2">2.7.13.3</ecNumber>
    </recommendedName>
</protein>
<dbReference type="PRINTS" id="PR00344">
    <property type="entry name" value="BCTRLSENSOR"/>
</dbReference>
<proteinExistence type="predicted"/>
<dbReference type="InterPro" id="IPR036097">
    <property type="entry name" value="HisK_dim/P_sf"/>
</dbReference>
<dbReference type="InterPro" id="IPR005467">
    <property type="entry name" value="His_kinase_dom"/>
</dbReference>
<keyword evidence="8" id="KW-0418">Kinase</keyword>
<evidence type="ECO:0000256" key="11">
    <source>
        <dbReference type="ARBA" id="ARBA00035100"/>
    </source>
</evidence>
<feature type="domain" description="Histidine kinase" evidence="13">
    <location>
        <begin position="382"/>
        <end position="590"/>
    </location>
</feature>
<evidence type="ECO:0000256" key="3">
    <source>
        <dbReference type="ARBA" id="ARBA00021495"/>
    </source>
</evidence>
<evidence type="ECO:0000256" key="9">
    <source>
        <dbReference type="ARBA" id="ARBA00022840"/>
    </source>
</evidence>
<dbReference type="FunFam" id="2.30.30.40:FF:000048">
    <property type="entry name" value="Chemotaxis protein CheA, putative"/>
    <property type="match status" value="1"/>
</dbReference>
<evidence type="ECO:0000256" key="5">
    <source>
        <dbReference type="ARBA" id="ARBA00022553"/>
    </source>
</evidence>
<dbReference type="InterPro" id="IPR008207">
    <property type="entry name" value="Sig_transdc_His_kin_Hpt_dom"/>
</dbReference>
<dbReference type="InterPro" id="IPR002545">
    <property type="entry name" value="CheW-lke_dom"/>
</dbReference>
<dbReference type="PROSITE" id="PS50894">
    <property type="entry name" value="HPT"/>
    <property type="match status" value="1"/>
</dbReference>
<evidence type="ECO:0000256" key="1">
    <source>
        <dbReference type="ARBA" id="ARBA00000085"/>
    </source>
</evidence>
<comment type="function">
    <text evidence="11">Involved in the transmission of sensory signals from the chemoreceptors to the flagellar motors. CheA is autophosphorylated; it can transfer its phosphate group to either CheB or CheY.</text>
</comment>
<dbReference type="Pfam" id="PF02518">
    <property type="entry name" value="HATPase_c"/>
    <property type="match status" value="1"/>
</dbReference>
<dbReference type="GO" id="GO:0006935">
    <property type="term" value="P:chemotaxis"/>
    <property type="evidence" value="ECO:0007669"/>
    <property type="project" value="UniProtKB-KW"/>
</dbReference>
<dbReference type="OrthoDB" id="9146932at2"/>
<evidence type="ECO:0000256" key="7">
    <source>
        <dbReference type="ARBA" id="ARBA00022741"/>
    </source>
</evidence>
<dbReference type="CDD" id="cd16916">
    <property type="entry name" value="HATPase_CheA-like"/>
    <property type="match status" value="1"/>
</dbReference>
<sequence>MSQFHQVFFDEAEEHLAAMESLLLAVDLAAPDAEDLNAIFRAAHSIKGGAATFGFGDLADFTHVMENLLDRVRHGRLVLTSAMVDVCLESKDALKTLLMAHRGGEPADAAWVAGLQRRLAEQCDAKGSAAANEAGVVPAVGSAKLADPATGEDAPQGGEKLLAETVHTLYVEIDTAAGVDMGELLAKLGQHGAVSVARQGESAEMPWVLVFTSDLSEDEVAETLAFAVAPGLFRVLGGRVDEAGGFGLFVDGAPAEVDRDAVAAKPGIWFEEDGFGLFEPLPATLAEPSAEAAQAYEEDGFGLFAAAEPGVTVPESSPSALPATQAAVPRAERSGAGGAAVENSLRVSTEKVDTLLNLVGELVITQSMLQQYGSELDPVLHERLLDGIGQLERNSRELQEAVMSIRMTPITSVFNRFPRLVRDLAGKLDKQIELKMVGEHTELDKGFVEKLSDPLTHLVRNSLDHGIESPDVRRAKGKSPVGRLTLRAFHQGGSIVIEVNDDGAGLDRERILAKARERGMAVSDSISDAEVWNLIFEAGFSTAAEVTDVSGRGVGMDVVRKNIHAMGGRIEIDSLPDYGTTMRIRLPLTLAILDGMSVRVGDEVYVMPLGFVLESLQPAPDEVRSVAGRGRVVNMRGDFVPIVSLSAFFGGIAGARAEPHAGILIIVESEGIRAALLVDDLVGQQQFVVKNLETHYRKVTGLSGATILGDGQVALILDVAAIVRSGLREGGAGVPVPLELESN</sequence>
<dbReference type="KEGG" id="ccah:DWG20_09560"/>
<dbReference type="SMART" id="SM00387">
    <property type="entry name" value="HATPase_c"/>
    <property type="match status" value="1"/>
</dbReference>
<dbReference type="InterPro" id="IPR051315">
    <property type="entry name" value="Bact_Chemotaxis_CheA"/>
</dbReference>
<dbReference type="PANTHER" id="PTHR43395">
    <property type="entry name" value="SENSOR HISTIDINE KINASE CHEA"/>
    <property type="match status" value="1"/>
</dbReference>
<dbReference type="EMBL" id="CP031337">
    <property type="protein sequence ID" value="AXK39672.1"/>
    <property type="molecule type" value="Genomic_DNA"/>
</dbReference>
<dbReference type="InterPro" id="IPR036061">
    <property type="entry name" value="CheW-like_dom_sf"/>
</dbReference>
<evidence type="ECO:0000259" key="13">
    <source>
        <dbReference type="PROSITE" id="PS50109"/>
    </source>
</evidence>
<keyword evidence="6 16" id="KW-0808">Transferase</keyword>
<dbReference type="Gene3D" id="1.20.120.160">
    <property type="entry name" value="HPT domain"/>
    <property type="match status" value="1"/>
</dbReference>
<dbReference type="SMART" id="SM00073">
    <property type="entry name" value="HPT"/>
    <property type="match status" value="1"/>
</dbReference>
<dbReference type="CDD" id="cd00088">
    <property type="entry name" value="HPT"/>
    <property type="match status" value="1"/>
</dbReference>
<dbReference type="FunFam" id="3.30.565.10:FF:000016">
    <property type="entry name" value="Chemotaxis protein CheA, putative"/>
    <property type="match status" value="1"/>
</dbReference>
<comment type="catalytic activity">
    <reaction evidence="1">
        <text>ATP + protein L-histidine = ADP + protein N-phospho-L-histidine.</text>
        <dbReference type="EC" id="2.7.13.3"/>
    </reaction>
</comment>
<dbReference type="Gene3D" id="2.30.30.40">
    <property type="entry name" value="SH3 Domains"/>
    <property type="match status" value="1"/>
</dbReference>
<dbReference type="SUPFAM" id="SSF47226">
    <property type="entry name" value="Histidine-containing phosphotransfer domain, HPT domain"/>
    <property type="match status" value="1"/>
</dbReference>
<dbReference type="SUPFAM" id="SSF47384">
    <property type="entry name" value="Homodimeric domain of signal transducing histidine kinase"/>
    <property type="match status" value="1"/>
</dbReference>
<dbReference type="InterPro" id="IPR037006">
    <property type="entry name" value="CheA-like_homodim_sf"/>
</dbReference>
<keyword evidence="4" id="KW-0145">Chemotaxis</keyword>
<keyword evidence="5 12" id="KW-0597">Phosphoprotein</keyword>
<dbReference type="Gene3D" id="1.10.287.560">
    <property type="entry name" value="Histidine kinase CheA-like, homodimeric domain"/>
    <property type="match status" value="1"/>
</dbReference>
<evidence type="ECO:0000313" key="16">
    <source>
        <dbReference type="EMBL" id="AXK39672.1"/>
    </source>
</evidence>
<dbReference type="AlphaFoldDB" id="A0A345Y6X0"/>
<dbReference type="InterPro" id="IPR036890">
    <property type="entry name" value="HATPase_C_sf"/>
</dbReference>
<dbReference type="PROSITE" id="PS50851">
    <property type="entry name" value="CHEW"/>
    <property type="match status" value="1"/>
</dbReference>
<keyword evidence="10" id="KW-0902">Two-component regulatory system</keyword>
<keyword evidence="7" id="KW-0547">Nucleotide-binding</keyword>
<accession>A0A345Y6X0</accession>
<gene>
    <name evidence="16" type="ORF">DWG20_09560</name>
</gene>
<feature type="modified residue" description="Phosphohistidine" evidence="12">
    <location>
        <position position="44"/>
    </location>
</feature>